<feature type="region of interest" description="Disordered" evidence="1">
    <location>
        <begin position="91"/>
        <end position="136"/>
    </location>
</feature>
<dbReference type="Proteomes" id="UP000053240">
    <property type="component" value="Unassembled WGS sequence"/>
</dbReference>
<feature type="region of interest" description="Disordered" evidence="1">
    <location>
        <begin position="27"/>
        <end position="54"/>
    </location>
</feature>
<keyword evidence="3" id="KW-1185">Reference proteome</keyword>
<evidence type="ECO:0000313" key="2">
    <source>
        <dbReference type="EMBL" id="KPJ11984.1"/>
    </source>
</evidence>
<evidence type="ECO:0000313" key="3">
    <source>
        <dbReference type="Proteomes" id="UP000053240"/>
    </source>
</evidence>
<reference evidence="2 3" key="1">
    <citation type="journal article" date="2015" name="Nat. Commun.">
        <title>Outbred genome sequencing and CRISPR/Cas9 gene editing in butterflies.</title>
        <authorList>
            <person name="Li X."/>
            <person name="Fan D."/>
            <person name="Zhang W."/>
            <person name="Liu G."/>
            <person name="Zhang L."/>
            <person name="Zhao L."/>
            <person name="Fang X."/>
            <person name="Chen L."/>
            <person name="Dong Y."/>
            <person name="Chen Y."/>
            <person name="Ding Y."/>
            <person name="Zhao R."/>
            <person name="Feng M."/>
            <person name="Zhu Y."/>
            <person name="Feng Y."/>
            <person name="Jiang X."/>
            <person name="Zhu D."/>
            <person name="Xiang H."/>
            <person name="Feng X."/>
            <person name="Li S."/>
            <person name="Wang J."/>
            <person name="Zhang G."/>
            <person name="Kronforst M.R."/>
            <person name="Wang W."/>
        </authorList>
    </citation>
    <scope>NUCLEOTIDE SEQUENCE [LARGE SCALE GENOMIC DNA]</scope>
    <source>
        <strain evidence="2">Ya'a_city_454_Pm</strain>
        <tissue evidence="2">Whole body</tissue>
    </source>
</reference>
<sequence length="136" mass="14572">MQYSRRKDTIFVSKIYVALWAGFHVKSKPRSRPVPGGRLQRTPHQKKPQNLKNKTSHLNIWGWFPCMTADVGPRGAGGALGAGGAVGVRGAGVSGGEQGPDTNPGPPTLTASMVRSGERLKELPPSEIIYESPAKK</sequence>
<protein>
    <submittedName>
        <fullName evidence="2">Uncharacterized protein</fullName>
    </submittedName>
</protein>
<dbReference type="AlphaFoldDB" id="A0A0N1ID48"/>
<proteinExistence type="predicted"/>
<evidence type="ECO:0000256" key="1">
    <source>
        <dbReference type="SAM" id="MobiDB-lite"/>
    </source>
</evidence>
<name>A0A0N1ID48_PAPMA</name>
<accession>A0A0N1ID48</accession>
<dbReference type="EMBL" id="KQ460847">
    <property type="protein sequence ID" value="KPJ11984.1"/>
    <property type="molecule type" value="Genomic_DNA"/>
</dbReference>
<dbReference type="InParanoid" id="A0A0N1ID48"/>
<gene>
    <name evidence="2" type="ORF">RR48_03587</name>
</gene>
<organism evidence="2 3">
    <name type="scientific">Papilio machaon</name>
    <name type="common">Old World swallowtail butterfly</name>
    <dbReference type="NCBI Taxonomy" id="76193"/>
    <lineage>
        <taxon>Eukaryota</taxon>
        <taxon>Metazoa</taxon>
        <taxon>Ecdysozoa</taxon>
        <taxon>Arthropoda</taxon>
        <taxon>Hexapoda</taxon>
        <taxon>Insecta</taxon>
        <taxon>Pterygota</taxon>
        <taxon>Neoptera</taxon>
        <taxon>Endopterygota</taxon>
        <taxon>Lepidoptera</taxon>
        <taxon>Glossata</taxon>
        <taxon>Ditrysia</taxon>
        <taxon>Papilionoidea</taxon>
        <taxon>Papilionidae</taxon>
        <taxon>Papilioninae</taxon>
        <taxon>Papilio</taxon>
    </lineage>
</organism>